<proteinExistence type="predicted"/>
<sequence length="173" mass="19778">MKQIKDKVKCERAIEKLELEKEFDTQNLEFQIYQYEKGELLCQPCNSDDRLQIVIEGTVNIYHIRDDGSKYFIAMNEGIYLLRDMEFMNPAPCIYFVEAVSPVTVAVLSLKKYRNVLKQDVKFMNLIASTLAAKLGIAANGESVSASLKDRTLNHLEDEKIVAKCGKGTYWLL</sequence>
<keyword evidence="2" id="KW-0238">DNA-binding</keyword>
<name>A0A174DA91_9FIRM</name>
<dbReference type="PROSITE" id="PS50042">
    <property type="entry name" value="CNMP_BINDING_3"/>
    <property type="match status" value="1"/>
</dbReference>
<dbReference type="AlphaFoldDB" id="A0A174DA91"/>
<dbReference type="InterPro" id="IPR018490">
    <property type="entry name" value="cNMP-bd_dom_sf"/>
</dbReference>
<accession>A0A174DA91</accession>
<gene>
    <name evidence="2" type="ORF">ERS852423_02612</name>
</gene>
<dbReference type="CDD" id="cd00038">
    <property type="entry name" value="CAP_ED"/>
    <property type="match status" value="1"/>
</dbReference>
<organism evidence="2 3">
    <name type="scientific">Dorea longicatena</name>
    <dbReference type="NCBI Taxonomy" id="88431"/>
    <lineage>
        <taxon>Bacteria</taxon>
        <taxon>Bacillati</taxon>
        <taxon>Bacillota</taxon>
        <taxon>Clostridia</taxon>
        <taxon>Lachnospirales</taxon>
        <taxon>Lachnospiraceae</taxon>
        <taxon>Dorea</taxon>
    </lineage>
</organism>
<feature type="domain" description="Cyclic nucleotide-binding" evidence="1">
    <location>
        <begin position="35"/>
        <end position="117"/>
    </location>
</feature>
<dbReference type="Gene3D" id="2.60.120.10">
    <property type="entry name" value="Jelly Rolls"/>
    <property type="match status" value="1"/>
</dbReference>
<dbReference type="InterPro" id="IPR000595">
    <property type="entry name" value="cNMP-bd_dom"/>
</dbReference>
<dbReference type="InterPro" id="IPR014710">
    <property type="entry name" value="RmlC-like_jellyroll"/>
</dbReference>
<dbReference type="Pfam" id="PF00027">
    <property type="entry name" value="cNMP_binding"/>
    <property type="match status" value="1"/>
</dbReference>
<evidence type="ECO:0000259" key="1">
    <source>
        <dbReference type="PROSITE" id="PS50042"/>
    </source>
</evidence>
<dbReference type="GO" id="GO:0003677">
    <property type="term" value="F:DNA binding"/>
    <property type="evidence" value="ECO:0007669"/>
    <property type="project" value="UniProtKB-KW"/>
</dbReference>
<reference evidence="2 3" key="1">
    <citation type="submission" date="2015-09" db="EMBL/GenBank/DDBJ databases">
        <authorList>
            <consortium name="Pathogen Informatics"/>
        </authorList>
    </citation>
    <scope>NUCLEOTIDE SEQUENCE [LARGE SCALE GENOMIC DNA]</scope>
    <source>
        <strain evidence="2 3">2789STDY5608866</strain>
    </source>
</reference>
<protein>
    <submittedName>
        <fullName evidence="2">DNA-binding transcriptional activator YeiL</fullName>
    </submittedName>
</protein>
<evidence type="ECO:0000313" key="2">
    <source>
        <dbReference type="EMBL" id="CUO22137.1"/>
    </source>
</evidence>
<dbReference type="Proteomes" id="UP000095439">
    <property type="component" value="Unassembled WGS sequence"/>
</dbReference>
<dbReference type="EMBL" id="CYYY01000016">
    <property type="protein sequence ID" value="CUO22137.1"/>
    <property type="molecule type" value="Genomic_DNA"/>
</dbReference>
<dbReference type="RefSeq" id="WP_055182220.1">
    <property type="nucleotide sequence ID" value="NZ_CABIWY010000016.1"/>
</dbReference>
<evidence type="ECO:0000313" key="3">
    <source>
        <dbReference type="Proteomes" id="UP000095439"/>
    </source>
</evidence>
<dbReference type="SUPFAM" id="SSF51206">
    <property type="entry name" value="cAMP-binding domain-like"/>
    <property type="match status" value="1"/>
</dbReference>